<accession>A0A2Z4MRH1</accession>
<dbReference type="PANTHER" id="PTHR42928">
    <property type="entry name" value="TRICARBOXYLATE-BINDING PROTEIN"/>
    <property type="match status" value="1"/>
</dbReference>
<dbReference type="SUPFAM" id="SSF53850">
    <property type="entry name" value="Periplasmic binding protein-like II"/>
    <property type="match status" value="1"/>
</dbReference>
<dbReference type="PANTHER" id="PTHR42928:SF3">
    <property type="entry name" value="UPF0065 PROTEIN YFLP"/>
    <property type="match status" value="1"/>
</dbReference>
<protein>
    <submittedName>
        <fullName evidence="2">Tripartite tricarboxylate transporter substrate binding protein</fullName>
    </submittedName>
</protein>
<dbReference type="EMBL" id="CP030117">
    <property type="protein sequence ID" value="AWX59157.1"/>
    <property type="molecule type" value="Genomic_DNA"/>
</dbReference>
<evidence type="ECO:0000313" key="2">
    <source>
        <dbReference type="EMBL" id="AWX59157.1"/>
    </source>
</evidence>
<proteinExistence type="inferred from homology"/>
<dbReference type="Proteomes" id="UP000036061">
    <property type="component" value="Chromosome"/>
</dbReference>
<dbReference type="Pfam" id="PF03401">
    <property type="entry name" value="TctC"/>
    <property type="match status" value="1"/>
</dbReference>
<comment type="similarity">
    <text evidence="1">Belongs to the UPF0065 (bug) family.</text>
</comment>
<dbReference type="InterPro" id="IPR005064">
    <property type="entry name" value="BUG"/>
</dbReference>
<dbReference type="PIRSF" id="PIRSF017082">
    <property type="entry name" value="YflP"/>
    <property type="match status" value="1"/>
</dbReference>
<name>A0A2Z4MRH1_BREBE</name>
<evidence type="ECO:0000313" key="3">
    <source>
        <dbReference type="Proteomes" id="UP000036061"/>
    </source>
</evidence>
<dbReference type="AlphaFoldDB" id="A0A2Z4MRH1"/>
<organism evidence="2 3">
    <name type="scientific">Brevibacillus brevis</name>
    <name type="common">Bacillus brevis</name>
    <dbReference type="NCBI Taxonomy" id="1393"/>
    <lineage>
        <taxon>Bacteria</taxon>
        <taxon>Bacillati</taxon>
        <taxon>Bacillota</taxon>
        <taxon>Bacilli</taxon>
        <taxon>Bacillales</taxon>
        <taxon>Paenibacillaceae</taxon>
        <taxon>Brevibacillus</taxon>
    </lineage>
</organism>
<dbReference type="Gene3D" id="3.40.190.150">
    <property type="entry name" value="Bordetella uptake gene, domain 1"/>
    <property type="match status" value="1"/>
</dbReference>
<evidence type="ECO:0000256" key="1">
    <source>
        <dbReference type="ARBA" id="ARBA00006987"/>
    </source>
</evidence>
<sequence>MLAVLSTALTVSLAACGGAKETGKDQATAAASNYPEKAITLVAPNGAGGGLDKTARLLAKGLADTKLVTETVLVENRPGGGGSVYMAEYATKETKNPYKLLVNSPPVLLNNHKKEGNSPYGYKDTTPLAQLTRDYGAISVPADSKYQDLKSLLDDIKADPTQVTIAGGSSPGSMDHVIAMLPIYKYGLDPTKVKYVAYEGGGESITALLGNHAQAAAKPVSLVLPYLEAKKIRVLAVTAPERLGGILSDVPTMKELGLDAEFTIWRGVLGPKEMGEAEIAYWDKTFKALSEKEEWKQLLKADGVEGDYKNSKDFKAFLDEQDKQIEELLKAIGIHK</sequence>
<dbReference type="InterPro" id="IPR042100">
    <property type="entry name" value="Bug_dom1"/>
</dbReference>
<dbReference type="CDD" id="cd07012">
    <property type="entry name" value="PBP2_Bug_TTT"/>
    <property type="match status" value="1"/>
</dbReference>
<dbReference type="Gene3D" id="3.40.190.10">
    <property type="entry name" value="Periplasmic binding protein-like II"/>
    <property type="match status" value="1"/>
</dbReference>
<reference evidence="2 3" key="1">
    <citation type="journal article" date="2015" name="Genome Announc.">
        <title>Draft Genome Sequence of Brevibacillus brevis DZQ7, a Plant Growth-Promoting Rhizobacterium with Broad-Spectrum Antimicrobial Activity.</title>
        <authorList>
            <person name="Hou Q."/>
            <person name="Wang C."/>
            <person name="Hou X."/>
            <person name="Xia Z."/>
            <person name="Ye J."/>
            <person name="Liu K."/>
            <person name="Liu H."/>
            <person name="Wang J."/>
            <person name="Guo H."/>
            <person name="Yu X."/>
            <person name="Yang Y."/>
            <person name="Du B."/>
            <person name="Ding Y."/>
        </authorList>
    </citation>
    <scope>NUCLEOTIDE SEQUENCE [LARGE SCALE GENOMIC DNA]</scope>
    <source>
        <strain evidence="2 3">DZQ7</strain>
    </source>
</reference>
<gene>
    <name evidence="2" type="ORF">AB432_005725</name>
</gene>